<evidence type="ECO:0000313" key="4">
    <source>
        <dbReference type="RefSeq" id="XP_031559037.1"/>
    </source>
</evidence>
<organism evidence="3 4">
    <name type="scientific">Actinia tenebrosa</name>
    <name type="common">Australian red waratah sea anemone</name>
    <dbReference type="NCBI Taxonomy" id="6105"/>
    <lineage>
        <taxon>Eukaryota</taxon>
        <taxon>Metazoa</taxon>
        <taxon>Cnidaria</taxon>
        <taxon>Anthozoa</taxon>
        <taxon>Hexacorallia</taxon>
        <taxon>Actiniaria</taxon>
        <taxon>Actiniidae</taxon>
        <taxon>Actinia</taxon>
    </lineage>
</organism>
<accession>A0A6P8I2B1</accession>
<name>A0A6P8I2B1_ACTTE</name>
<reference evidence="4" key="1">
    <citation type="submission" date="2025-08" db="UniProtKB">
        <authorList>
            <consortium name="RefSeq"/>
        </authorList>
    </citation>
    <scope>IDENTIFICATION</scope>
    <source>
        <tissue evidence="4">Tentacle</tissue>
    </source>
</reference>
<protein>
    <submittedName>
        <fullName evidence="4">Uncharacterized protein LOC116295380</fullName>
    </submittedName>
</protein>
<dbReference type="InParanoid" id="A0A6P8I2B1"/>
<gene>
    <name evidence="4" type="primary">LOC116295380</name>
</gene>
<proteinExistence type="predicted"/>
<feature type="signal peptide" evidence="2">
    <location>
        <begin position="1"/>
        <end position="20"/>
    </location>
</feature>
<dbReference type="Proteomes" id="UP000515163">
    <property type="component" value="Unplaced"/>
</dbReference>
<dbReference type="AlphaFoldDB" id="A0A6P8I2B1"/>
<feature type="chain" id="PRO_5027702699" evidence="2">
    <location>
        <begin position="21"/>
        <end position="169"/>
    </location>
</feature>
<evidence type="ECO:0000313" key="3">
    <source>
        <dbReference type="Proteomes" id="UP000515163"/>
    </source>
</evidence>
<dbReference type="GeneID" id="116295380"/>
<evidence type="ECO:0000256" key="1">
    <source>
        <dbReference type="SAM" id="MobiDB-lite"/>
    </source>
</evidence>
<sequence>MKTIFIFLIFAVFSFHSVISAPINQVGLLDEKDVLKAPDDELLQRSKQHGISSLIDSLQQLGRLDEAVLKGKDNQLPAKRDPWRKSNKRWRKKKQKSSSGRKDVRVKETNSTTSTMEPTTTATPTAAAAHVSSVALTAPAVEGSRDKIPLSGCNTSGLFDCYNAYHNFG</sequence>
<feature type="compositionally biased region" description="Low complexity" evidence="1">
    <location>
        <begin position="109"/>
        <end position="126"/>
    </location>
</feature>
<dbReference type="KEGG" id="aten:116295380"/>
<evidence type="ECO:0000256" key="2">
    <source>
        <dbReference type="SAM" id="SignalP"/>
    </source>
</evidence>
<dbReference type="RefSeq" id="XP_031559037.1">
    <property type="nucleotide sequence ID" value="XM_031703177.1"/>
</dbReference>
<keyword evidence="3" id="KW-1185">Reference proteome</keyword>
<keyword evidence="2" id="KW-0732">Signal</keyword>
<dbReference type="OrthoDB" id="10536459at2759"/>
<feature type="region of interest" description="Disordered" evidence="1">
    <location>
        <begin position="69"/>
        <end position="126"/>
    </location>
</feature>
<feature type="compositionally biased region" description="Basic and acidic residues" evidence="1">
    <location>
        <begin position="69"/>
        <end position="84"/>
    </location>
</feature>
<feature type="compositionally biased region" description="Basic residues" evidence="1">
    <location>
        <begin position="85"/>
        <end position="96"/>
    </location>
</feature>